<keyword evidence="28" id="KW-1185">Reference proteome</keyword>
<feature type="domain" description="Integrase catalytic" evidence="26">
    <location>
        <begin position="504"/>
        <end position="668"/>
    </location>
</feature>
<evidence type="ECO:0000256" key="1">
    <source>
        <dbReference type="ARBA" id="ARBA00002180"/>
    </source>
</evidence>
<dbReference type="Proteomes" id="UP000765509">
    <property type="component" value="Unassembled WGS sequence"/>
</dbReference>
<evidence type="ECO:0000256" key="13">
    <source>
        <dbReference type="ARBA" id="ARBA00022842"/>
    </source>
</evidence>
<keyword evidence="12" id="KW-0067">ATP-binding</keyword>
<sequence length="1152" mass="129980">MDDQVGKIVDDMDVLLIADKQAEIFQRFIGLAEKVRPRLRQDGANFNMWSKNMTLAWTTYFMGDPDYFQQEGTDSNIKRNLVALIFVQHSVDPHVYEAVTSRIVSSDARRVYQALQDQFNRPSWSAVIYHANQIFHNRSDQLHNINTFANSITEAIHNLEAQLGPIDSEMLTTLAIFFAVPSLQIHITPAINTLMTTKPNLKVRPDDLLNMIRQLLTASPSFDHSTEIARVEAASRFGSQQLSAKKPPQHHFSQRPLPHANNNASSSLNKSAARTPSSKYPCHYCGEVGHWSPDCPICLKAISTRNKSRSSGANVASLGAVPLLEDTEGPIDSGATHSVVGNLSFFKSMTLTDMTLSVASYESYAVDGIGDIELVTPVGTLRLSGLLYCKKIPGVVLSLGHMINQGFDISFTCNIFSLSIHNHTLHSYRKNNQWFFPISPINSRRLVTEHAHCYSNVAEVVPPNVKDVNLLWHRRLAHLSLRNLSCMQKSNTAIGIPQTPSRQIVIQPGDLIVADLMGPYEVSLNNKKYILMIQDAFSGVVVAIPLADKSEAKTYLINWITQFLNVTTYKIKRLQTDNGTEFKNNILNTALTDRGIMHEYSVPYEHHQNGLIERTNRTISEMSRTALISAKLPSFLWPWAFRHSVWIFNRYLHANKDNTPFELLGGKKPDLQLPQVFGAKSFLHDHNFCKDFAPRSFIGYHLGVSEDSKGWLFWVPENKTVLKSASVTFDESVFYSGGIPQHQHIHSIQVQNLFDKSMIHELRDQDDVVWTANANSAVDITIPSTYREAMVSVNKVEWTKAIIEELNSMKNEEVFEVVDLKDALKHVPHESILSTKWVFNKKPDCFKARLVARGFRQIHGINYTDTFAPTPTFSSLRLLFSTACMKNWPIRTFDVKVAFLHSLINKPVYLWPPMGIAVPKFKVLKLQKALYGTKQASRCWWLHLKRILLDIGFVSNGEDASTYTLNKDGQQAVLWIHVDDGALTDSSESLMSWISQRLGQSLKIKWDDKVKGLVGISIEATKEGFKFYQPDLIQKLIDMDASNIVAKSPLPTNCNLSSDFSLGNMDKPYLKHIGILLYIAQASRPDISYAVNYLARFSLHTTTSHWEALNHLIAYLRGTRDMGIIIRSINTSNEMSCFIDANWGGECNRSTH</sequence>
<keyword evidence="19" id="KW-0233">DNA recombination</keyword>
<dbReference type="PROSITE" id="PS50994">
    <property type="entry name" value="INTEGRASE"/>
    <property type="match status" value="1"/>
</dbReference>
<evidence type="ECO:0000313" key="28">
    <source>
        <dbReference type="Proteomes" id="UP000765509"/>
    </source>
</evidence>
<dbReference type="Pfam" id="PF22936">
    <property type="entry name" value="Pol_BBD"/>
    <property type="match status" value="1"/>
</dbReference>
<dbReference type="AlphaFoldDB" id="A0A9Q3FBY9"/>
<dbReference type="GO" id="GO:0006508">
    <property type="term" value="P:proteolysis"/>
    <property type="evidence" value="ECO:0007669"/>
    <property type="project" value="UniProtKB-KW"/>
</dbReference>
<keyword evidence="14" id="KW-0694">RNA-binding</keyword>
<evidence type="ECO:0000256" key="4">
    <source>
        <dbReference type="ARBA" id="ARBA00022664"/>
    </source>
</evidence>
<dbReference type="Pfam" id="PF07727">
    <property type="entry name" value="RVT_2"/>
    <property type="match status" value="1"/>
</dbReference>
<evidence type="ECO:0000259" key="26">
    <source>
        <dbReference type="PROSITE" id="PS50994"/>
    </source>
</evidence>
<evidence type="ECO:0000256" key="21">
    <source>
        <dbReference type="ARBA" id="ARBA00048173"/>
    </source>
</evidence>
<dbReference type="PROSITE" id="PS50158">
    <property type="entry name" value="ZF_CCHC"/>
    <property type="match status" value="1"/>
</dbReference>
<dbReference type="Pfam" id="PF25597">
    <property type="entry name" value="SH3_retrovirus"/>
    <property type="match status" value="1"/>
</dbReference>
<evidence type="ECO:0000256" key="3">
    <source>
        <dbReference type="ARBA" id="ARBA00022612"/>
    </source>
</evidence>
<dbReference type="InterPro" id="IPR013103">
    <property type="entry name" value="RVT_2"/>
</dbReference>
<keyword evidence="4" id="KW-0507">mRNA processing</keyword>
<name>A0A9Q3FBY9_9BASI</name>
<evidence type="ECO:0000256" key="9">
    <source>
        <dbReference type="ARBA" id="ARBA00022741"/>
    </source>
</evidence>
<dbReference type="InterPro" id="IPR036875">
    <property type="entry name" value="Znf_CCHC_sf"/>
</dbReference>
<comment type="caution">
    <text evidence="27">The sequence shown here is derived from an EMBL/GenBank/DDBJ whole genome shotgun (WGS) entry which is preliminary data.</text>
</comment>
<evidence type="ECO:0000256" key="11">
    <source>
        <dbReference type="ARBA" id="ARBA00022801"/>
    </source>
</evidence>
<keyword evidence="9" id="KW-0547">Nucleotide-binding</keyword>
<dbReference type="GO" id="GO:0006397">
    <property type="term" value="P:mRNA processing"/>
    <property type="evidence" value="ECO:0007669"/>
    <property type="project" value="UniProtKB-KW"/>
</dbReference>
<keyword evidence="8" id="KW-0479">Metal-binding</keyword>
<dbReference type="InterPro" id="IPR036397">
    <property type="entry name" value="RNaseH_sf"/>
</dbReference>
<protein>
    <recommendedName>
        <fullName evidence="29">Integrase catalytic domain-containing protein</fullName>
    </recommendedName>
</protein>
<evidence type="ECO:0000256" key="24">
    <source>
        <dbReference type="SAM" id="MobiDB-lite"/>
    </source>
</evidence>
<dbReference type="InterPro" id="IPR057670">
    <property type="entry name" value="SH3_retrovirus"/>
</dbReference>
<dbReference type="PANTHER" id="PTHR42648:SF11">
    <property type="entry name" value="TRANSPOSON TY4-P GAG-POL POLYPROTEIN"/>
    <property type="match status" value="1"/>
</dbReference>
<accession>A0A9Q3FBY9</accession>
<dbReference type="Pfam" id="PF00665">
    <property type="entry name" value="rve"/>
    <property type="match status" value="1"/>
</dbReference>
<dbReference type="EMBL" id="AVOT02040049">
    <property type="protein sequence ID" value="MBW0535198.1"/>
    <property type="molecule type" value="Genomic_DNA"/>
</dbReference>
<dbReference type="InterPro" id="IPR001584">
    <property type="entry name" value="Integrase_cat-core"/>
</dbReference>
<evidence type="ECO:0008006" key="29">
    <source>
        <dbReference type="Google" id="ProtNLM"/>
    </source>
</evidence>
<evidence type="ECO:0000256" key="16">
    <source>
        <dbReference type="ARBA" id="ARBA00022918"/>
    </source>
</evidence>
<evidence type="ECO:0000256" key="5">
    <source>
        <dbReference type="ARBA" id="ARBA00022670"/>
    </source>
</evidence>
<dbReference type="GO" id="GO:0003964">
    <property type="term" value="F:RNA-directed DNA polymerase activity"/>
    <property type="evidence" value="ECO:0007669"/>
    <property type="project" value="UniProtKB-KW"/>
</dbReference>
<dbReference type="GO" id="GO:0003723">
    <property type="term" value="F:RNA binding"/>
    <property type="evidence" value="ECO:0007669"/>
    <property type="project" value="UniProtKB-KW"/>
</dbReference>
<comment type="function">
    <text evidence="1">The aspartyl protease (PR) mediates the proteolytic cleavages of the Gag and Gag-Pol polyproteins after assembly of the VLP.</text>
</comment>
<evidence type="ECO:0000313" key="27">
    <source>
        <dbReference type="EMBL" id="MBW0535198.1"/>
    </source>
</evidence>
<proteinExistence type="predicted"/>
<evidence type="ECO:0000256" key="18">
    <source>
        <dbReference type="ARBA" id="ARBA00023113"/>
    </source>
</evidence>
<dbReference type="Pfam" id="PF00098">
    <property type="entry name" value="zf-CCHC"/>
    <property type="match status" value="1"/>
</dbReference>
<dbReference type="GO" id="GO:0003887">
    <property type="term" value="F:DNA-directed DNA polymerase activity"/>
    <property type="evidence" value="ECO:0007669"/>
    <property type="project" value="UniProtKB-KW"/>
</dbReference>
<keyword evidence="2" id="KW-0815">Transposition</keyword>
<evidence type="ECO:0000256" key="15">
    <source>
        <dbReference type="ARBA" id="ARBA00022908"/>
    </source>
</evidence>
<evidence type="ECO:0000256" key="6">
    <source>
        <dbReference type="ARBA" id="ARBA00022695"/>
    </source>
</evidence>
<keyword evidence="17" id="KW-0808">Transferase</keyword>
<dbReference type="GO" id="GO:0032196">
    <property type="term" value="P:transposition"/>
    <property type="evidence" value="ECO:0007669"/>
    <property type="project" value="UniProtKB-KW"/>
</dbReference>
<dbReference type="InterPro" id="IPR039537">
    <property type="entry name" value="Retrotran_Ty1/copia-like"/>
</dbReference>
<dbReference type="SUPFAM" id="SSF57756">
    <property type="entry name" value="Retrovirus zinc finger-like domains"/>
    <property type="match status" value="1"/>
</dbReference>
<keyword evidence="3" id="KW-1188">Viral release from host cell</keyword>
<dbReference type="GO" id="GO:0006310">
    <property type="term" value="P:DNA recombination"/>
    <property type="evidence" value="ECO:0007669"/>
    <property type="project" value="UniProtKB-KW"/>
</dbReference>
<dbReference type="GO" id="GO:0005524">
    <property type="term" value="F:ATP binding"/>
    <property type="evidence" value="ECO:0007669"/>
    <property type="project" value="UniProtKB-KW"/>
</dbReference>
<dbReference type="Gene3D" id="4.10.60.10">
    <property type="entry name" value="Zinc finger, CCHC-type"/>
    <property type="match status" value="1"/>
</dbReference>
<feature type="compositionally biased region" description="Low complexity" evidence="24">
    <location>
        <begin position="260"/>
        <end position="272"/>
    </location>
</feature>
<comment type="catalytic activity">
    <reaction evidence="21">
        <text>DNA(n) + a 2'-deoxyribonucleoside 5'-triphosphate = DNA(n+1) + diphosphate</text>
        <dbReference type="Rhea" id="RHEA:22508"/>
        <dbReference type="Rhea" id="RHEA-COMP:17339"/>
        <dbReference type="Rhea" id="RHEA-COMP:17340"/>
        <dbReference type="ChEBI" id="CHEBI:33019"/>
        <dbReference type="ChEBI" id="CHEBI:61560"/>
        <dbReference type="ChEBI" id="CHEBI:173112"/>
        <dbReference type="EC" id="2.7.7.49"/>
    </reaction>
</comment>
<keyword evidence="13" id="KW-0460">Magnesium</keyword>
<feature type="domain" description="CCHC-type" evidence="25">
    <location>
        <begin position="282"/>
        <end position="296"/>
    </location>
</feature>
<keyword evidence="20" id="KW-0511">Multifunctional enzyme</keyword>
<dbReference type="SUPFAM" id="SSF53098">
    <property type="entry name" value="Ribonuclease H-like"/>
    <property type="match status" value="1"/>
</dbReference>
<dbReference type="GO" id="GO:0008233">
    <property type="term" value="F:peptidase activity"/>
    <property type="evidence" value="ECO:0007669"/>
    <property type="project" value="UniProtKB-KW"/>
</dbReference>
<evidence type="ECO:0000256" key="19">
    <source>
        <dbReference type="ARBA" id="ARBA00023172"/>
    </source>
</evidence>
<keyword evidence="23" id="KW-0862">Zinc</keyword>
<evidence type="ECO:0000259" key="25">
    <source>
        <dbReference type="PROSITE" id="PS50158"/>
    </source>
</evidence>
<evidence type="ECO:0000256" key="12">
    <source>
        <dbReference type="ARBA" id="ARBA00022840"/>
    </source>
</evidence>
<keyword evidence="11" id="KW-0378">Hydrolase</keyword>
<feature type="region of interest" description="Disordered" evidence="24">
    <location>
        <begin position="238"/>
        <end position="272"/>
    </location>
</feature>
<dbReference type="GO" id="GO:0004519">
    <property type="term" value="F:endonuclease activity"/>
    <property type="evidence" value="ECO:0007669"/>
    <property type="project" value="UniProtKB-KW"/>
</dbReference>
<evidence type="ECO:0000256" key="10">
    <source>
        <dbReference type="ARBA" id="ARBA00022759"/>
    </source>
</evidence>
<comment type="catalytic activity">
    <reaction evidence="22">
        <text>DNA(n) + a 2'-deoxyribonucleoside 5'-triphosphate = DNA(n+1) + diphosphate</text>
        <dbReference type="Rhea" id="RHEA:22508"/>
        <dbReference type="Rhea" id="RHEA-COMP:17339"/>
        <dbReference type="Rhea" id="RHEA-COMP:17340"/>
        <dbReference type="ChEBI" id="CHEBI:33019"/>
        <dbReference type="ChEBI" id="CHEBI:61560"/>
        <dbReference type="ChEBI" id="CHEBI:173112"/>
        <dbReference type="EC" id="2.7.7.7"/>
    </reaction>
</comment>
<evidence type="ECO:0000256" key="17">
    <source>
        <dbReference type="ARBA" id="ARBA00022932"/>
    </source>
</evidence>
<keyword evidence="7" id="KW-0540">Nuclease</keyword>
<dbReference type="InterPro" id="IPR054722">
    <property type="entry name" value="PolX-like_BBD"/>
</dbReference>
<evidence type="ECO:0000256" key="23">
    <source>
        <dbReference type="PROSITE-ProRule" id="PRU00047"/>
    </source>
</evidence>
<dbReference type="GO" id="GO:0015074">
    <property type="term" value="P:DNA integration"/>
    <property type="evidence" value="ECO:0007669"/>
    <property type="project" value="UniProtKB-KW"/>
</dbReference>
<gene>
    <name evidence="27" type="ORF">O181_074913</name>
</gene>
<dbReference type="PANTHER" id="PTHR42648">
    <property type="entry name" value="TRANSPOSASE, PUTATIVE-RELATED"/>
    <property type="match status" value="1"/>
</dbReference>
<dbReference type="Gene3D" id="3.30.420.10">
    <property type="entry name" value="Ribonuclease H-like superfamily/Ribonuclease H"/>
    <property type="match status" value="1"/>
</dbReference>
<organism evidence="27 28">
    <name type="scientific">Austropuccinia psidii MF-1</name>
    <dbReference type="NCBI Taxonomy" id="1389203"/>
    <lineage>
        <taxon>Eukaryota</taxon>
        <taxon>Fungi</taxon>
        <taxon>Dikarya</taxon>
        <taxon>Basidiomycota</taxon>
        <taxon>Pucciniomycotina</taxon>
        <taxon>Pucciniomycetes</taxon>
        <taxon>Pucciniales</taxon>
        <taxon>Sphaerophragmiaceae</taxon>
        <taxon>Austropuccinia</taxon>
    </lineage>
</organism>
<evidence type="ECO:0000256" key="14">
    <source>
        <dbReference type="ARBA" id="ARBA00022884"/>
    </source>
</evidence>
<dbReference type="GO" id="GO:0008270">
    <property type="term" value="F:zinc ion binding"/>
    <property type="evidence" value="ECO:0007669"/>
    <property type="project" value="UniProtKB-KW"/>
</dbReference>
<dbReference type="InterPro" id="IPR012337">
    <property type="entry name" value="RNaseH-like_sf"/>
</dbReference>
<keyword evidence="15" id="KW-0229">DNA integration</keyword>
<evidence type="ECO:0000256" key="2">
    <source>
        <dbReference type="ARBA" id="ARBA00022578"/>
    </source>
</evidence>
<evidence type="ECO:0000256" key="7">
    <source>
        <dbReference type="ARBA" id="ARBA00022722"/>
    </source>
</evidence>
<dbReference type="GO" id="GO:0005634">
    <property type="term" value="C:nucleus"/>
    <property type="evidence" value="ECO:0007669"/>
    <property type="project" value="UniProtKB-ARBA"/>
</dbReference>
<evidence type="ECO:0000256" key="20">
    <source>
        <dbReference type="ARBA" id="ARBA00023268"/>
    </source>
</evidence>
<keyword evidence="23" id="KW-0863">Zinc-finger</keyword>
<reference evidence="27" key="1">
    <citation type="submission" date="2021-03" db="EMBL/GenBank/DDBJ databases">
        <title>Draft genome sequence of rust myrtle Austropuccinia psidii MF-1, a brazilian biotype.</title>
        <authorList>
            <person name="Quecine M.C."/>
            <person name="Pachon D.M.R."/>
            <person name="Bonatelli M.L."/>
            <person name="Correr F.H."/>
            <person name="Franceschini L.M."/>
            <person name="Leite T.F."/>
            <person name="Margarido G.R.A."/>
            <person name="Almeida C.A."/>
            <person name="Ferrarezi J.A."/>
            <person name="Labate C.A."/>
        </authorList>
    </citation>
    <scope>NUCLEOTIDE SEQUENCE</scope>
    <source>
        <strain evidence="27">MF-1</strain>
    </source>
</reference>
<evidence type="ECO:0000256" key="22">
    <source>
        <dbReference type="ARBA" id="ARBA00049244"/>
    </source>
</evidence>
<keyword evidence="16" id="KW-0695">RNA-directed DNA polymerase</keyword>
<dbReference type="InterPro" id="IPR001878">
    <property type="entry name" value="Znf_CCHC"/>
</dbReference>
<keyword evidence="17" id="KW-0239">DNA-directed DNA polymerase</keyword>
<keyword evidence="5" id="KW-0645">Protease</keyword>
<keyword evidence="10" id="KW-0255">Endonuclease</keyword>
<keyword evidence="18" id="KW-0917">Virion maturation</keyword>
<keyword evidence="6" id="KW-0548">Nucleotidyltransferase</keyword>
<dbReference type="OrthoDB" id="3255262at2759"/>
<dbReference type="SMART" id="SM00343">
    <property type="entry name" value="ZnF_C2HC"/>
    <property type="match status" value="1"/>
</dbReference>
<evidence type="ECO:0000256" key="8">
    <source>
        <dbReference type="ARBA" id="ARBA00022723"/>
    </source>
</evidence>